<keyword evidence="4" id="KW-1185">Reference proteome</keyword>
<sequence length="374" mass="40806">MMLRPSLIGLVAAILSASTHVAASPTSMANTTQPQECAEPAHHAFFVMGCSKPIVVERADPIEFPGVASPHLHTIMGGNAFDLAMTYNRTQTSTCTTCGVTKDLSNYWVPPVYFHAANGSFVSVEQVGGINVYYQERMDWTDYRACKTLQPFPREFRMIAGDQARRSYNASIPAHRAVEFVCLLADGQTGVASFPGFPNRTCDGGLQIRFRFPSCWDGVHMGGEEGSDHKSHVAYPSMVDNGVCPSTHPVRIPALLFEMTWAVDAFNALRVDGDQPFVLSQGDPTGYGYHADFFNGWDVDVLRAALRDPTCANPSGGHIDQCETFRPFLQNNTIQNMCLGIEPKVKEPMFGVQDALPGCNPIQSGPANAVTHHC</sequence>
<dbReference type="PANTHER" id="PTHR43662">
    <property type="match status" value="1"/>
</dbReference>
<reference evidence="3" key="2">
    <citation type="submission" date="2023-06" db="EMBL/GenBank/DDBJ databases">
        <authorList>
            <consortium name="Lawrence Berkeley National Laboratory"/>
            <person name="Haridas S."/>
            <person name="Hensen N."/>
            <person name="Bonometti L."/>
            <person name="Westerberg I."/>
            <person name="Brannstrom I.O."/>
            <person name="Guillou S."/>
            <person name="Cros-Aarteil S."/>
            <person name="Calhoun S."/>
            <person name="Kuo A."/>
            <person name="Mondo S."/>
            <person name="Pangilinan J."/>
            <person name="Riley R."/>
            <person name="Labutti K."/>
            <person name="Andreopoulos B."/>
            <person name="Lipzen A."/>
            <person name="Chen C."/>
            <person name="Yanf M."/>
            <person name="Daum C."/>
            <person name="Ng V."/>
            <person name="Clum A."/>
            <person name="Steindorff A."/>
            <person name="Ohm R."/>
            <person name="Martin F."/>
            <person name="Silar P."/>
            <person name="Natvig D."/>
            <person name="Lalanne C."/>
            <person name="Gautier V."/>
            <person name="Ament-Velasquez S.L."/>
            <person name="Kruys A."/>
            <person name="Hutchinson M.I."/>
            <person name="Powell A.J."/>
            <person name="Barry K."/>
            <person name="Miller A.N."/>
            <person name="Grigoriev I.V."/>
            <person name="Debuchy R."/>
            <person name="Gladieux P."/>
            <person name="Thoren M.H."/>
            <person name="Johannesson H."/>
        </authorList>
    </citation>
    <scope>NUCLEOTIDE SEQUENCE</scope>
    <source>
        <strain evidence="3">CBS 314.62</strain>
    </source>
</reference>
<evidence type="ECO:0000259" key="2">
    <source>
        <dbReference type="Pfam" id="PF09362"/>
    </source>
</evidence>
<keyword evidence="1" id="KW-0732">Signal</keyword>
<evidence type="ECO:0000313" key="3">
    <source>
        <dbReference type="EMBL" id="KAK3682845.1"/>
    </source>
</evidence>
<dbReference type="AlphaFoldDB" id="A0AAE1C8K2"/>
<dbReference type="PANTHER" id="PTHR43662:SF3">
    <property type="entry name" value="DOMAIN PROTEIN, PUTATIVE (AFU_ORTHOLOGUE AFUA_6G11970)-RELATED"/>
    <property type="match status" value="1"/>
</dbReference>
<dbReference type="EMBL" id="JAULSO010000005">
    <property type="protein sequence ID" value="KAK3682845.1"/>
    <property type="molecule type" value="Genomic_DNA"/>
</dbReference>
<accession>A0AAE1C8K2</accession>
<evidence type="ECO:0000313" key="4">
    <source>
        <dbReference type="Proteomes" id="UP001270362"/>
    </source>
</evidence>
<protein>
    <recommendedName>
        <fullName evidence="2">DUF1996 domain-containing protein</fullName>
    </recommendedName>
</protein>
<dbReference type="Proteomes" id="UP001270362">
    <property type="component" value="Unassembled WGS sequence"/>
</dbReference>
<evidence type="ECO:0000256" key="1">
    <source>
        <dbReference type="SAM" id="SignalP"/>
    </source>
</evidence>
<feature type="chain" id="PRO_5042050569" description="DUF1996 domain-containing protein" evidence="1">
    <location>
        <begin position="24"/>
        <end position="374"/>
    </location>
</feature>
<feature type="domain" description="DUF1996" evidence="2">
    <location>
        <begin position="60"/>
        <end position="297"/>
    </location>
</feature>
<organism evidence="3 4">
    <name type="scientific">Podospora appendiculata</name>
    <dbReference type="NCBI Taxonomy" id="314037"/>
    <lineage>
        <taxon>Eukaryota</taxon>
        <taxon>Fungi</taxon>
        <taxon>Dikarya</taxon>
        <taxon>Ascomycota</taxon>
        <taxon>Pezizomycotina</taxon>
        <taxon>Sordariomycetes</taxon>
        <taxon>Sordariomycetidae</taxon>
        <taxon>Sordariales</taxon>
        <taxon>Podosporaceae</taxon>
        <taxon>Podospora</taxon>
    </lineage>
</organism>
<proteinExistence type="predicted"/>
<dbReference type="Pfam" id="PF09362">
    <property type="entry name" value="DUF1996"/>
    <property type="match status" value="1"/>
</dbReference>
<reference evidence="3" key="1">
    <citation type="journal article" date="2023" name="Mol. Phylogenet. Evol.">
        <title>Genome-scale phylogeny and comparative genomics of the fungal order Sordariales.</title>
        <authorList>
            <person name="Hensen N."/>
            <person name="Bonometti L."/>
            <person name="Westerberg I."/>
            <person name="Brannstrom I.O."/>
            <person name="Guillou S."/>
            <person name="Cros-Aarteil S."/>
            <person name="Calhoun S."/>
            <person name="Haridas S."/>
            <person name="Kuo A."/>
            <person name="Mondo S."/>
            <person name="Pangilinan J."/>
            <person name="Riley R."/>
            <person name="LaButti K."/>
            <person name="Andreopoulos B."/>
            <person name="Lipzen A."/>
            <person name="Chen C."/>
            <person name="Yan M."/>
            <person name="Daum C."/>
            <person name="Ng V."/>
            <person name="Clum A."/>
            <person name="Steindorff A."/>
            <person name="Ohm R.A."/>
            <person name="Martin F."/>
            <person name="Silar P."/>
            <person name="Natvig D.O."/>
            <person name="Lalanne C."/>
            <person name="Gautier V."/>
            <person name="Ament-Velasquez S.L."/>
            <person name="Kruys A."/>
            <person name="Hutchinson M.I."/>
            <person name="Powell A.J."/>
            <person name="Barry K."/>
            <person name="Miller A.N."/>
            <person name="Grigoriev I.V."/>
            <person name="Debuchy R."/>
            <person name="Gladieux P."/>
            <person name="Hiltunen Thoren M."/>
            <person name="Johannesson H."/>
        </authorList>
    </citation>
    <scope>NUCLEOTIDE SEQUENCE</scope>
    <source>
        <strain evidence="3">CBS 314.62</strain>
    </source>
</reference>
<comment type="caution">
    <text evidence="3">The sequence shown here is derived from an EMBL/GenBank/DDBJ whole genome shotgun (WGS) entry which is preliminary data.</text>
</comment>
<feature type="signal peptide" evidence="1">
    <location>
        <begin position="1"/>
        <end position="23"/>
    </location>
</feature>
<name>A0AAE1C8K2_9PEZI</name>
<gene>
    <name evidence="3" type="ORF">B0T22DRAFT_530960</name>
</gene>
<dbReference type="InterPro" id="IPR018535">
    <property type="entry name" value="DUF1996"/>
</dbReference>